<feature type="non-terminal residue" evidence="1">
    <location>
        <position position="240"/>
    </location>
</feature>
<evidence type="ECO:0008006" key="3">
    <source>
        <dbReference type="Google" id="ProtNLM"/>
    </source>
</evidence>
<accession>A0A6G0WH97</accession>
<feature type="non-terminal residue" evidence="1">
    <location>
        <position position="1"/>
    </location>
</feature>
<reference evidence="1 2" key="1">
    <citation type="submission" date="2019-08" db="EMBL/GenBank/DDBJ databases">
        <title>Whole genome of Aphis craccivora.</title>
        <authorList>
            <person name="Voronova N.V."/>
            <person name="Shulinski R.S."/>
            <person name="Bandarenka Y.V."/>
            <person name="Zhorov D.G."/>
            <person name="Warner D."/>
        </authorList>
    </citation>
    <scope>NUCLEOTIDE SEQUENCE [LARGE SCALE GENOMIC DNA]</scope>
    <source>
        <strain evidence="1">180601</strain>
        <tissue evidence="1">Whole Body</tissue>
    </source>
</reference>
<dbReference type="OrthoDB" id="6628944at2759"/>
<protein>
    <recommendedName>
        <fullName evidence="3">THAP-type domain-containing protein</fullName>
    </recommendedName>
</protein>
<evidence type="ECO:0000313" key="2">
    <source>
        <dbReference type="Proteomes" id="UP000478052"/>
    </source>
</evidence>
<dbReference type="AlphaFoldDB" id="A0A6G0WH97"/>
<gene>
    <name evidence="1" type="ORF">FWK35_00018311</name>
</gene>
<name>A0A6G0WH97_APHCR</name>
<organism evidence="1 2">
    <name type="scientific">Aphis craccivora</name>
    <name type="common">Cowpea aphid</name>
    <dbReference type="NCBI Taxonomy" id="307492"/>
    <lineage>
        <taxon>Eukaryota</taxon>
        <taxon>Metazoa</taxon>
        <taxon>Ecdysozoa</taxon>
        <taxon>Arthropoda</taxon>
        <taxon>Hexapoda</taxon>
        <taxon>Insecta</taxon>
        <taxon>Pterygota</taxon>
        <taxon>Neoptera</taxon>
        <taxon>Paraneoptera</taxon>
        <taxon>Hemiptera</taxon>
        <taxon>Sternorrhyncha</taxon>
        <taxon>Aphidomorpha</taxon>
        <taxon>Aphidoidea</taxon>
        <taxon>Aphididae</taxon>
        <taxon>Aphidini</taxon>
        <taxon>Aphis</taxon>
        <taxon>Aphis</taxon>
    </lineage>
</organism>
<dbReference type="Proteomes" id="UP000478052">
    <property type="component" value="Unassembled WGS sequence"/>
</dbReference>
<evidence type="ECO:0000313" key="1">
    <source>
        <dbReference type="EMBL" id="KAF0726526.1"/>
    </source>
</evidence>
<sequence>ALVREIVVAKLFYCHAQSIVDNTYSKIDVLNEQNVQERHQVETTLLGELQVVHLLRVLAISLVKIPKKYLDLAKYYKLFLSPYTVSGRYFKYGSSTPTLHYKFATRVHDEIVSSITSTSAEVLSPSLDISSSDLTSFPEKLDYDLLEKHNELKLENENRKTKFYHWKSLLKITKKINEYLRTSMKKLQKNLNLTNSILKQKKKRVRWTRDDVAKAFTLRYLSKRAYGYVKNELHYPLPGN</sequence>
<dbReference type="EMBL" id="VUJU01008731">
    <property type="protein sequence ID" value="KAF0726526.1"/>
    <property type="molecule type" value="Genomic_DNA"/>
</dbReference>
<keyword evidence="2" id="KW-1185">Reference proteome</keyword>
<comment type="caution">
    <text evidence="1">The sequence shown here is derived from an EMBL/GenBank/DDBJ whole genome shotgun (WGS) entry which is preliminary data.</text>
</comment>
<proteinExistence type="predicted"/>